<protein>
    <submittedName>
        <fullName evidence="1">Tetratricopeptide (TPR) repeat protein</fullName>
    </submittedName>
</protein>
<accession>A0A927RAS5</accession>
<proteinExistence type="predicted"/>
<comment type="caution">
    <text evidence="1">The sequence shown here is derived from an EMBL/GenBank/DDBJ whole genome shotgun (WGS) entry which is preliminary data.</text>
</comment>
<keyword evidence="2" id="KW-1185">Reference proteome</keyword>
<dbReference type="AlphaFoldDB" id="A0A927RAS5"/>
<dbReference type="InterPro" id="IPR011990">
    <property type="entry name" value="TPR-like_helical_dom_sf"/>
</dbReference>
<evidence type="ECO:0000313" key="2">
    <source>
        <dbReference type="Proteomes" id="UP000649753"/>
    </source>
</evidence>
<organism evidence="1 2">
    <name type="scientific">Plantactinospora soyae</name>
    <dbReference type="NCBI Taxonomy" id="1544732"/>
    <lineage>
        <taxon>Bacteria</taxon>
        <taxon>Bacillati</taxon>
        <taxon>Actinomycetota</taxon>
        <taxon>Actinomycetes</taxon>
        <taxon>Micromonosporales</taxon>
        <taxon>Micromonosporaceae</taxon>
        <taxon>Plantactinospora</taxon>
    </lineage>
</organism>
<name>A0A927RAS5_9ACTN</name>
<reference evidence="1" key="1">
    <citation type="submission" date="2020-10" db="EMBL/GenBank/DDBJ databases">
        <title>Sequencing the genomes of 1000 actinobacteria strains.</title>
        <authorList>
            <person name="Klenk H.-P."/>
        </authorList>
    </citation>
    <scope>NUCLEOTIDE SEQUENCE</scope>
    <source>
        <strain evidence="1">DSM 46832</strain>
    </source>
</reference>
<evidence type="ECO:0000313" key="1">
    <source>
        <dbReference type="EMBL" id="MBE1490996.1"/>
    </source>
</evidence>
<dbReference type="SUPFAM" id="SSF48452">
    <property type="entry name" value="TPR-like"/>
    <property type="match status" value="2"/>
</dbReference>
<sequence length="253" mass="27394">MHWFSDRWVHGPHWREVFTLGTHAAAALNDPEQQATQLNYLAWVHQIPPEDPETTLRYTTQALDLATRAGATAQIAWAHQYAAHALRRLQRLDVGAVAAAGAAEMFKADGDIDAYCQCIGTVGDCLRDGGRYAEALDQYLKMSDLVDDEGSGITPSIVELTRPSLLVRLGLCLGMLGDRAEAITKLTEAVRLMELVQLSGSGARTLEALATVLADEGRNEESRRTYARAAEVFAATGDAEGSSRCHDLATAAN</sequence>
<gene>
    <name evidence="1" type="ORF">H4W31_006634</name>
</gene>
<dbReference type="RefSeq" id="WP_192770168.1">
    <property type="nucleotide sequence ID" value="NZ_JADBEB010000001.1"/>
</dbReference>
<dbReference type="Proteomes" id="UP000649753">
    <property type="component" value="Unassembled WGS sequence"/>
</dbReference>
<dbReference type="EMBL" id="JADBEB010000001">
    <property type="protein sequence ID" value="MBE1490996.1"/>
    <property type="molecule type" value="Genomic_DNA"/>
</dbReference>
<dbReference type="Gene3D" id="1.25.40.10">
    <property type="entry name" value="Tetratricopeptide repeat domain"/>
    <property type="match status" value="2"/>
</dbReference>